<dbReference type="AlphaFoldDB" id="A0A545TQN7"/>
<dbReference type="RefSeq" id="WP_142896717.1">
    <property type="nucleotide sequence ID" value="NZ_ML660055.1"/>
</dbReference>
<evidence type="ECO:0000259" key="3">
    <source>
        <dbReference type="Pfam" id="PF13193"/>
    </source>
</evidence>
<dbReference type="EMBL" id="VHSH01000004">
    <property type="protein sequence ID" value="TQV79540.1"/>
    <property type="molecule type" value="Genomic_DNA"/>
</dbReference>
<dbReference type="PANTHER" id="PTHR43352:SF1">
    <property type="entry name" value="ANTHRANILATE--COA LIGASE"/>
    <property type="match status" value="1"/>
</dbReference>
<dbReference type="Gene3D" id="2.30.38.10">
    <property type="entry name" value="Luciferase, Domain 3"/>
    <property type="match status" value="1"/>
</dbReference>
<dbReference type="SUPFAM" id="SSF56801">
    <property type="entry name" value="Acetyl-CoA synthetase-like"/>
    <property type="match status" value="1"/>
</dbReference>
<feature type="domain" description="AMP-binding enzyme C-terminal" evidence="3">
    <location>
        <begin position="426"/>
        <end position="503"/>
    </location>
</feature>
<dbReference type="GO" id="GO:0016878">
    <property type="term" value="F:acid-thiol ligase activity"/>
    <property type="evidence" value="ECO:0007669"/>
    <property type="project" value="TreeGrafter"/>
</dbReference>
<reference evidence="4 5" key="1">
    <citation type="submission" date="2019-06" db="EMBL/GenBank/DDBJ databases">
        <title>Whole genome sequence for Rhodospirillaceae sp. R148.</title>
        <authorList>
            <person name="Wang G."/>
        </authorList>
    </citation>
    <scope>NUCLEOTIDE SEQUENCE [LARGE SCALE GENOMIC DNA]</scope>
    <source>
        <strain evidence="4 5">R148</strain>
    </source>
</reference>
<dbReference type="Gene3D" id="3.40.50.980">
    <property type="match status" value="1"/>
</dbReference>
<dbReference type="Gene3D" id="3.30.300.30">
    <property type="match status" value="1"/>
</dbReference>
<dbReference type="InterPro" id="IPR000873">
    <property type="entry name" value="AMP-dep_synth/lig_dom"/>
</dbReference>
<sequence>MDYPRHYNAATDFIDRNIAKGLSEKTAFIDPVRSLTYGDLGRESCRAANLMISHGLGLEDRVAMLVHDTVDFPVIFWGAIKAGIVPVALNTLLSTDQYHYILEDSRAKVLFISAALLETLKPALAKLPRLKHIFVVGGDSGDHIDFAKSLAAESDQFETVETCADETAFWLYSSGSTGMPKGVPHIHSSLMETARLFGQGVLGIQEDDMVYSAAKLFFAYGLGNGMSFPLSVGATTILFPGRPTPDAVLGLLKEHQPSIYCGVPTLYAALLAHPDCNREKTSARLRICLSAGEALPEDVGTSWRKTMGVDILDGVGSTEMLHIFLSNRPGDIVYGTSGIAVPGYDLRLVDEEGQDITEDDVGELLVRGSSAASGYWNQREKTRRTFEGEWTRTGDKYTRDSDGRYHYCGRTDDMFKVSGIWVSPFEVESALISHESVLEAAVVPFEDPDGLTKPKAFVILQEGASSDGMFEVLKDHVQTSVGKWKYPREIVFVDSLPKTATGKIQRFKLRD</sequence>
<protein>
    <submittedName>
        <fullName evidence="4">Benzoate-CoA ligase family protein</fullName>
    </submittedName>
</protein>
<dbReference type="OrthoDB" id="4471305at2"/>
<dbReference type="Proteomes" id="UP000315252">
    <property type="component" value="Unassembled WGS sequence"/>
</dbReference>
<keyword evidence="1 4" id="KW-0436">Ligase</keyword>
<gene>
    <name evidence="4" type="ORF">FKG95_12475</name>
</gene>
<dbReference type="PANTHER" id="PTHR43352">
    <property type="entry name" value="ACETYL-COA SYNTHETASE"/>
    <property type="match status" value="1"/>
</dbReference>
<dbReference type="GO" id="GO:0016405">
    <property type="term" value="F:CoA-ligase activity"/>
    <property type="evidence" value="ECO:0007669"/>
    <property type="project" value="InterPro"/>
</dbReference>
<evidence type="ECO:0000313" key="5">
    <source>
        <dbReference type="Proteomes" id="UP000315252"/>
    </source>
</evidence>
<organism evidence="4 5">
    <name type="scientific">Denitrobaculum tricleocarpae</name>
    <dbReference type="NCBI Taxonomy" id="2591009"/>
    <lineage>
        <taxon>Bacteria</taxon>
        <taxon>Pseudomonadati</taxon>
        <taxon>Pseudomonadota</taxon>
        <taxon>Alphaproteobacteria</taxon>
        <taxon>Rhodospirillales</taxon>
        <taxon>Rhodospirillaceae</taxon>
        <taxon>Denitrobaculum</taxon>
    </lineage>
</organism>
<dbReference type="CDD" id="cd05959">
    <property type="entry name" value="BCL_4HBCL"/>
    <property type="match status" value="1"/>
</dbReference>
<feature type="domain" description="AMP-dependent synthetase/ligase" evidence="2">
    <location>
        <begin position="19"/>
        <end position="376"/>
    </location>
</feature>
<accession>A0A545TQN7</accession>
<dbReference type="Gene3D" id="3.40.50.12820">
    <property type="match status" value="1"/>
</dbReference>
<dbReference type="Pfam" id="PF13193">
    <property type="entry name" value="AMP-binding_C"/>
    <property type="match status" value="1"/>
</dbReference>
<keyword evidence="5" id="KW-1185">Reference proteome</keyword>
<dbReference type="InterPro" id="IPR025110">
    <property type="entry name" value="AMP-bd_C"/>
</dbReference>
<evidence type="ECO:0000313" key="4">
    <source>
        <dbReference type="EMBL" id="TQV79540.1"/>
    </source>
</evidence>
<dbReference type="GO" id="GO:0044550">
    <property type="term" value="P:secondary metabolite biosynthetic process"/>
    <property type="evidence" value="ECO:0007669"/>
    <property type="project" value="TreeGrafter"/>
</dbReference>
<dbReference type="Pfam" id="PF00501">
    <property type="entry name" value="AMP-binding"/>
    <property type="match status" value="1"/>
</dbReference>
<dbReference type="InterPro" id="IPR045851">
    <property type="entry name" value="AMP-bd_C_sf"/>
</dbReference>
<dbReference type="NCBIfam" id="TIGR02262">
    <property type="entry name" value="benz_CoA_lig"/>
    <property type="match status" value="1"/>
</dbReference>
<proteinExistence type="predicted"/>
<comment type="caution">
    <text evidence="4">The sequence shown here is derived from an EMBL/GenBank/DDBJ whole genome shotgun (WGS) entry which is preliminary data.</text>
</comment>
<evidence type="ECO:0000259" key="2">
    <source>
        <dbReference type="Pfam" id="PF00501"/>
    </source>
</evidence>
<name>A0A545TQN7_9PROT</name>
<dbReference type="GO" id="GO:0005524">
    <property type="term" value="F:ATP binding"/>
    <property type="evidence" value="ECO:0007669"/>
    <property type="project" value="InterPro"/>
</dbReference>
<dbReference type="InterPro" id="IPR011957">
    <property type="entry name" value="Benz_CoA_lig"/>
</dbReference>
<evidence type="ECO:0000256" key="1">
    <source>
        <dbReference type="ARBA" id="ARBA00022598"/>
    </source>
</evidence>